<dbReference type="AlphaFoldDB" id="A0A1Y1W7V5"/>
<comment type="caution">
    <text evidence="1">The sequence shown here is derived from an EMBL/GenBank/DDBJ whole genome shotgun (WGS) entry which is preliminary data.</text>
</comment>
<dbReference type="RefSeq" id="XP_040743301.1">
    <property type="nucleotide sequence ID" value="XM_040883701.1"/>
</dbReference>
<keyword evidence="2" id="KW-1185">Reference proteome</keyword>
<dbReference type="Proteomes" id="UP000193922">
    <property type="component" value="Unassembled WGS sequence"/>
</dbReference>
<dbReference type="OrthoDB" id="10637964at2759"/>
<dbReference type="EMBL" id="MCFD01000007">
    <property type="protein sequence ID" value="ORX69613.1"/>
    <property type="molecule type" value="Genomic_DNA"/>
</dbReference>
<evidence type="ECO:0008006" key="3">
    <source>
        <dbReference type="Google" id="ProtNLM"/>
    </source>
</evidence>
<organism evidence="1 2">
    <name type="scientific">Linderina pennispora</name>
    <dbReference type="NCBI Taxonomy" id="61395"/>
    <lineage>
        <taxon>Eukaryota</taxon>
        <taxon>Fungi</taxon>
        <taxon>Fungi incertae sedis</taxon>
        <taxon>Zoopagomycota</taxon>
        <taxon>Kickxellomycotina</taxon>
        <taxon>Kickxellomycetes</taxon>
        <taxon>Kickxellales</taxon>
        <taxon>Kickxellaceae</taxon>
        <taxon>Linderina</taxon>
    </lineage>
</organism>
<dbReference type="GeneID" id="63800349"/>
<evidence type="ECO:0000313" key="2">
    <source>
        <dbReference type="Proteomes" id="UP000193922"/>
    </source>
</evidence>
<accession>A0A1Y1W7V5</accession>
<protein>
    <recommendedName>
        <fullName evidence="3">F-box domain-containing protein</fullName>
    </recommendedName>
</protein>
<name>A0A1Y1W7V5_9FUNG</name>
<reference evidence="1 2" key="1">
    <citation type="submission" date="2016-07" db="EMBL/GenBank/DDBJ databases">
        <title>Pervasive Adenine N6-methylation of Active Genes in Fungi.</title>
        <authorList>
            <consortium name="DOE Joint Genome Institute"/>
            <person name="Mondo S.J."/>
            <person name="Dannebaum R.O."/>
            <person name="Kuo R.C."/>
            <person name="Labutti K."/>
            <person name="Haridas S."/>
            <person name="Kuo A."/>
            <person name="Salamov A."/>
            <person name="Ahrendt S.R."/>
            <person name="Lipzen A."/>
            <person name="Sullivan W."/>
            <person name="Andreopoulos W.B."/>
            <person name="Clum A."/>
            <person name="Lindquist E."/>
            <person name="Daum C."/>
            <person name="Ramamoorthy G.K."/>
            <person name="Gryganskyi A."/>
            <person name="Culley D."/>
            <person name="Magnuson J.K."/>
            <person name="James T.Y."/>
            <person name="O'Malley M.A."/>
            <person name="Stajich J.E."/>
            <person name="Spatafora J.W."/>
            <person name="Visel A."/>
            <person name="Grigoriev I.V."/>
        </authorList>
    </citation>
    <scope>NUCLEOTIDE SEQUENCE [LARGE SCALE GENOMIC DNA]</scope>
    <source>
        <strain evidence="1 2">ATCC 12442</strain>
    </source>
</reference>
<sequence>MPSQIVHPPSVGAYMDQLQALGRSIDSPTSTMDDEYYKLIAFSNQNPDKRVYIPDIVFRYLFLQCDVDCSCAKKSCSLSHKRRWRTNYHFLRNLGKLHLVTDLHIVLSNHSALALDLVEVFTQLSIESVPLTSIRSIIFVGPGIKYAGAVQNTSEWAATAGRDFVLIRSLYPNITMLGCLPDACLEESPSHLLPTRTPGIQLLTMLTEYYLGHLTTAQATFTFPTTTGLHFCENLTTLSIHHRFVRTLAAFPQVPVEHLHTLNVLKIDKFIAWEMFVSAKRRVRFPRVENLGFEFLKPDGKQRPPTGYDYSVSFPAVKLVKIRGLAYSSVNFPILFPGFSINVLHLADSPYRISPTEMRTFRCAINLEIASPEGHPERPYEMDGFNRLFRTRTSVMGLTVKGPGFLVPTVVNWGDLQGLYFKAGIADRQTLANLIKQLKQLKTLVVSCYSMLRADGDVDKAAAVCNIKREQVWANLSKVDEMMASDNITAPLSASLIRLDISARSYFDWFAVLQLLGRLPMVTSVGVNEEFVAKIDAWFKTLFQGRTLTVRKFSDDSKLG</sequence>
<proteinExistence type="predicted"/>
<evidence type="ECO:0000313" key="1">
    <source>
        <dbReference type="EMBL" id="ORX69613.1"/>
    </source>
</evidence>
<gene>
    <name evidence="1" type="ORF">DL89DRAFT_163712</name>
</gene>